<feature type="region of interest" description="Disordered" evidence="4">
    <location>
        <begin position="1"/>
        <end position="141"/>
    </location>
</feature>
<keyword evidence="3" id="KW-0449">Lipoprotein</keyword>
<dbReference type="AlphaFoldDB" id="J8Q870"/>
<evidence type="ECO:0000313" key="5">
    <source>
        <dbReference type="EMBL" id="EJS43779.1"/>
    </source>
</evidence>
<feature type="compositionally biased region" description="Polar residues" evidence="4">
    <location>
        <begin position="1"/>
        <end position="14"/>
    </location>
</feature>
<dbReference type="Proteomes" id="UP000006968">
    <property type="component" value="Chromosome VII"/>
</dbReference>
<dbReference type="OrthoDB" id="4036141at2759"/>
<dbReference type="Pfam" id="PF15811">
    <property type="entry name" value="SVIP"/>
    <property type="match status" value="1"/>
</dbReference>
<evidence type="ECO:0000256" key="2">
    <source>
        <dbReference type="ARBA" id="ARBA00023139"/>
    </source>
</evidence>
<evidence type="ECO:0000256" key="3">
    <source>
        <dbReference type="ARBA" id="ARBA00023288"/>
    </source>
</evidence>
<dbReference type="InterPro" id="IPR031632">
    <property type="entry name" value="SVIP"/>
</dbReference>
<keyword evidence="2" id="KW-0564">Palmitate</keyword>
<evidence type="ECO:0000313" key="6">
    <source>
        <dbReference type="Proteomes" id="UP000006968"/>
    </source>
</evidence>
<evidence type="ECO:0000256" key="4">
    <source>
        <dbReference type="SAM" id="MobiDB-lite"/>
    </source>
</evidence>
<gene>
    <name evidence="5" type="ORF">SU7_1127</name>
</gene>
<dbReference type="EMBL" id="ALIE01000081">
    <property type="protein sequence ID" value="EJS43779.1"/>
    <property type="molecule type" value="Genomic_DNA"/>
</dbReference>
<organism evidence="5 6">
    <name type="scientific">Saccharomyces arboricola (strain H-6 / AS 2.3317 / CBS 10644)</name>
    <name type="common">Yeast</name>
    <dbReference type="NCBI Taxonomy" id="1160507"/>
    <lineage>
        <taxon>Eukaryota</taxon>
        <taxon>Fungi</taxon>
        <taxon>Dikarya</taxon>
        <taxon>Ascomycota</taxon>
        <taxon>Saccharomycotina</taxon>
        <taxon>Saccharomycetes</taxon>
        <taxon>Saccharomycetales</taxon>
        <taxon>Saccharomycetaceae</taxon>
        <taxon>Saccharomyces</taxon>
    </lineage>
</organism>
<sequence length="141" mass="15900">MGLCGSKSQSMPSQTTTAKPKTKTKPVTRNTASARQELRQKEKKSQKKKKPQSKGILAQAVQKKEGSKLSDTSDASKDKVSPKEAARLAAERRFQETNEKYNKGELGKKLAQERAKSHKTHLMEEAEEKHAEQERENMIYD</sequence>
<protein>
    <submittedName>
        <fullName evidence="5">YGL108C</fullName>
    </submittedName>
</protein>
<comment type="caution">
    <text evidence="5">The sequence shown here is derived from an EMBL/GenBank/DDBJ whole genome shotgun (WGS) entry which is preliminary data.</text>
</comment>
<reference evidence="5 6" key="1">
    <citation type="journal article" date="2013" name="BMC Genomics">
        <title>High quality de novo sequencing and assembly of the Saccharomyces arboricolus genome.</title>
        <authorList>
            <person name="Liti G."/>
            <person name="Nguyen Ba A.N."/>
            <person name="Blythe M."/>
            <person name="Mueller C.A."/>
            <person name="Bergstroem A."/>
            <person name="Cubillos F.A."/>
            <person name="Dafhnis-Calas F."/>
            <person name="Khoshraftar S."/>
            <person name="Malla S."/>
            <person name="Mehta N."/>
            <person name="Siow C.C."/>
            <person name="Warringer J."/>
            <person name="Moses A.M."/>
            <person name="Louis E.J."/>
            <person name="Nieduszynski C.A."/>
        </authorList>
    </citation>
    <scope>NUCLEOTIDE SEQUENCE [LARGE SCALE GENOMIC DNA]</scope>
    <source>
        <strain evidence="6">H-6 / AS 2.3317 / CBS 10644</strain>
    </source>
</reference>
<keyword evidence="1" id="KW-0519">Myristate</keyword>
<feature type="compositionally biased region" description="Basic residues" evidence="4">
    <location>
        <begin position="41"/>
        <end position="52"/>
    </location>
</feature>
<feature type="compositionally biased region" description="Basic and acidic residues" evidence="4">
    <location>
        <begin position="74"/>
        <end position="141"/>
    </location>
</feature>
<evidence type="ECO:0000256" key="1">
    <source>
        <dbReference type="ARBA" id="ARBA00022707"/>
    </source>
</evidence>
<name>J8Q870_SACAR</name>
<keyword evidence="6" id="KW-1185">Reference proteome</keyword>
<dbReference type="HOGENOM" id="CLU_154049_0_0_1"/>
<proteinExistence type="predicted"/>
<accession>J8Q870</accession>